<protein>
    <submittedName>
        <fullName evidence="5">Inner membrane transporter RhtA</fullName>
    </submittedName>
</protein>
<dbReference type="InterPro" id="IPR000620">
    <property type="entry name" value="EamA_dom"/>
</dbReference>
<gene>
    <name evidence="5" type="ORF">FHX53_002179</name>
</gene>
<evidence type="ECO:0000256" key="3">
    <source>
        <dbReference type="SAM" id="Phobius"/>
    </source>
</evidence>
<sequence length="306" mass="31702">MNPMTRVPPWSFAVLAMFSVQLGSALSVGLIDEVGAGGTAWLRLSMGAIVFLLIARPRLAAIRRADVVPLLALGVATGLMTVFFLAALERIPLGTAVAIEFLGPLTVAAVRSGGRRALVWPIVALAGVVLLTEPWLGEIDPLGVLFAALAGIGWGAYIYFTQTIGDRFDGIQGLALTIPVAALTAAVVGVPQAWGQIDITVLLTALGLALLLPVLPFALEMLALRRMTHTAFGTLMAVEPAIGLVLGLLILAQSPSAVQVVGIVIVVLAGAAAQRGGRREAADARTPARLPAAPGRRGRRAPCAAR</sequence>
<reference evidence="5 6" key="1">
    <citation type="submission" date="2020-07" db="EMBL/GenBank/DDBJ databases">
        <title>Sequencing the genomes of 1000 actinobacteria strains.</title>
        <authorList>
            <person name="Klenk H.-P."/>
        </authorList>
    </citation>
    <scope>NUCLEOTIDE SEQUENCE [LARGE SCALE GENOMIC DNA]</scope>
    <source>
        <strain evidence="5 6">DSM 19663</strain>
    </source>
</reference>
<keyword evidence="3" id="KW-1133">Transmembrane helix</keyword>
<feature type="domain" description="EamA" evidence="4">
    <location>
        <begin position="142"/>
        <end position="269"/>
    </location>
</feature>
<evidence type="ECO:0000256" key="2">
    <source>
        <dbReference type="SAM" id="MobiDB-lite"/>
    </source>
</evidence>
<keyword evidence="6" id="KW-1185">Reference proteome</keyword>
<comment type="caution">
    <text evidence="5">The sequence shown here is derived from an EMBL/GenBank/DDBJ whole genome shotgun (WGS) entry which is preliminary data.</text>
</comment>
<dbReference type="InterPro" id="IPR037185">
    <property type="entry name" value="EmrE-like"/>
</dbReference>
<feature type="transmembrane region" description="Helical" evidence="3">
    <location>
        <begin position="231"/>
        <end position="251"/>
    </location>
</feature>
<evidence type="ECO:0000259" key="4">
    <source>
        <dbReference type="Pfam" id="PF00892"/>
    </source>
</evidence>
<dbReference type="SUPFAM" id="SSF103481">
    <property type="entry name" value="Multidrug resistance efflux transporter EmrE"/>
    <property type="match status" value="2"/>
</dbReference>
<feature type="transmembrane region" description="Helical" evidence="3">
    <location>
        <begin position="142"/>
        <end position="161"/>
    </location>
</feature>
<proteinExistence type="inferred from homology"/>
<dbReference type="AlphaFoldDB" id="A0A839E7E1"/>
<dbReference type="Pfam" id="PF00892">
    <property type="entry name" value="EamA"/>
    <property type="match status" value="1"/>
</dbReference>
<dbReference type="EMBL" id="JACGWX010000006">
    <property type="protein sequence ID" value="MBA8848569.1"/>
    <property type="molecule type" value="Genomic_DNA"/>
</dbReference>
<feature type="compositionally biased region" description="Low complexity" evidence="2">
    <location>
        <begin position="284"/>
        <end position="306"/>
    </location>
</feature>
<feature type="transmembrane region" description="Helical" evidence="3">
    <location>
        <begin position="173"/>
        <end position="193"/>
    </location>
</feature>
<name>A0A839E7E1_9MICO</name>
<feature type="transmembrane region" description="Helical" evidence="3">
    <location>
        <begin position="35"/>
        <end position="55"/>
    </location>
</feature>
<keyword evidence="3" id="KW-0812">Transmembrane</keyword>
<evidence type="ECO:0000313" key="5">
    <source>
        <dbReference type="EMBL" id="MBA8848569.1"/>
    </source>
</evidence>
<accession>A0A839E7E1</accession>
<feature type="transmembrane region" description="Helical" evidence="3">
    <location>
        <begin position="93"/>
        <end position="110"/>
    </location>
</feature>
<feature type="transmembrane region" description="Helical" evidence="3">
    <location>
        <begin position="257"/>
        <end position="273"/>
    </location>
</feature>
<organism evidence="5 6">
    <name type="scientific">Microcella alkalica</name>
    <dbReference type="NCBI Taxonomy" id="355930"/>
    <lineage>
        <taxon>Bacteria</taxon>
        <taxon>Bacillati</taxon>
        <taxon>Actinomycetota</taxon>
        <taxon>Actinomycetes</taxon>
        <taxon>Micrococcales</taxon>
        <taxon>Microbacteriaceae</taxon>
        <taxon>Microcella</taxon>
    </lineage>
</organism>
<feature type="transmembrane region" description="Helical" evidence="3">
    <location>
        <begin position="199"/>
        <end position="219"/>
    </location>
</feature>
<dbReference type="Proteomes" id="UP000585905">
    <property type="component" value="Unassembled WGS sequence"/>
</dbReference>
<evidence type="ECO:0000256" key="1">
    <source>
        <dbReference type="ARBA" id="ARBA00007362"/>
    </source>
</evidence>
<feature type="region of interest" description="Disordered" evidence="2">
    <location>
        <begin position="279"/>
        <end position="306"/>
    </location>
</feature>
<comment type="similarity">
    <text evidence="1">Belongs to the EamA transporter family.</text>
</comment>
<keyword evidence="3" id="KW-0472">Membrane</keyword>
<feature type="transmembrane region" description="Helical" evidence="3">
    <location>
        <begin position="67"/>
        <end position="87"/>
    </location>
</feature>
<feature type="transmembrane region" description="Helical" evidence="3">
    <location>
        <begin position="117"/>
        <end position="136"/>
    </location>
</feature>
<evidence type="ECO:0000313" key="6">
    <source>
        <dbReference type="Proteomes" id="UP000585905"/>
    </source>
</evidence>
<dbReference type="GO" id="GO:0016020">
    <property type="term" value="C:membrane"/>
    <property type="evidence" value="ECO:0007669"/>
    <property type="project" value="InterPro"/>
</dbReference>